<sequence length="102" mass="11664">LLENNGIPAFLTNENSNNLRRYGFSGMCLFVRINSQREEAIKLINNPNYRVIDKVDIDKYYEHINNAVNQSAVNNHIINTLTKYFVGLLIIAAIAFLIVSYT</sequence>
<organism evidence="2">
    <name type="scientific">hydrothermal vent metagenome</name>
    <dbReference type="NCBI Taxonomy" id="652676"/>
    <lineage>
        <taxon>unclassified sequences</taxon>
        <taxon>metagenomes</taxon>
        <taxon>ecological metagenomes</taxon>
    </lineage>
</organism>
<reference evidence="2" key="1">
    <citation type="submission" date="2018-06" db="EMBL/GenBank/DDBJ databases">
        <authorList>
            <person name="Zhirakovskaya E."/>
        </authorList>
    </citation>
    <scope>NUCLEOTIDE SEQUENCE</scope>
</reference>
<evidence type="ECO:0000256" key="1">
    <source>
        <dbReference type="SAM" id="Phobius"/>
    </source>
</evidence>
<evidence type="ECO:0000313" key="2">
    <source>
        <dbReference type="EMBL" id="VAW67416.1"/>
    </source>
</evidence>
<feature type="non-terminal residue" evidence="2">
    <location>
        <position position="1"/>
    </location>
</feature>
<keyword evidence="1" id="KW-0472">Membrane</keyword>
<proteinExistence type="predicted"/>
<keyword evidence="1" id="KW-0812">Transmembrane</keyword>
<dbReference type="EMBL" id="UOFH01000387">
    <property type="protein sequence ID" value="VAW67416.1"/>
    <property type="molecule type" value="Genomic_DNA"/>
</dbReference>
<feature type="transmembrane region" description="Helical" evidence="1">
    <location>
        <begin position="84"/>
        <end position="101"/>
    </location>
</feature>
<accession>A0A3B0YGD5</accession>
<name>A0A3B0YGD5_9ZZZZ</name>
<protein>
    <submittedName>
        <fullName evidence="2">Uncharacterized protein</fullName>
    </submittedName>
</protein>
<dbReference type="AlphaFoldDB" id="A0A3B0YGD5"/>
<keyword evidence="1" id="KW-1133">Transmembrane helix</keyword>
<gene>
    <name evidence="2" type="ORF">MNBD_GAMMA08-1515</name>
</gene>